<dbReference type="Gene3D" id="2.40.440.10">
    <property type="entry name" value="L,D-transpeptidase catalytic domain-like"/>
    <property type="match status" value="1"/>
</dbReference>
<dbReference type="PROSITE" id="PS52029">
    <property type="entry name" value="LD_TPASE"/>
    <property type="match status" value="1"/>
</dbReference>
<evidence type="ECO:0000259" key="10">
    <source>
        <dbReference type="PROSITE" id="PS52029"/>
    </source>
</evidence>
<dbReference type="PANTHER" id="PTHR30582:SF2">
    <property type="entry name" value="L,D-TRANSPEPTIDASE YCIB-RELATED"/>
    <property type="match status" value="1"/>
</dbReference>
<keyword evidence="12" id="KW-1185">Reference proteome</keyword>
<keyword evidence="4 7" id="KW-0133">Cell shape</keyword>
<feature type="coiled-coil region" evidence="8">
    <location>
        <begin position="227"/>
        <end position="277"/>
    </location>
</feature>
<evidence type="ECO:0000256" key="5">
    <source>
        <dbReference type="ARBA" id="ARBA00022984"/>
    </source>
</evidence>
<dbReference type="InterPro" id="IPR016915">
    <property type="entry name" value="UCP029342"/>
</dbReference>
<dbReference type="NCBIfam" id="NF009120">
    <property type="entry name" value="PRK12472.1"/>
    <property type="match status" value="1"/>
</dbReference>
<dbReference type="RefSeq" id="WP_334485845.1">
    <property type="nucleotide sequence ID" value="NZ_JAZHRV010000001.1"/>
</dbReference>
<feature type="active site" description="Proton donor/acceptor" evidence="7">
    <location>
        <position position="130"/>
    </location>
</feature>
<sequence length="503" mass="53654">MTSRCVNPVCRQKRLRPACLAVAGLALLIAAGNDAPARSGQSQRPIESIQSRSAGEPTMAIVSLRSQRITVYDATGWILRAPVSSGTKGRETPAGIFSVIQKVEEHYSNLYDDAFMPHMQRITWSGIALHGGVLPGRPASHGCIRLPFDFAEQLFGATAMGMRVIVAPGDVAPVEFAHPLLFQPKPGAAALAAARTTEAQEAARKAAEARIAAGTALREATQARTPVRAAENLKRRAEAQLAAAETKLGSDISAEAKEQAEDAKAQAVAKIAELQLQWDVANVDLQLRLDAVTSAREAAAAAETARAAAAEAARQIARELQPVSVLISRKTQRLYVRQAFEPVFESPVTIADPDRAIGTHVFTAIGRTADDASLRWSVVSLRSGGAPSGSAEPEDRPRGNSGRGVEPVPTDPDSAKAALDRIVIPQDAVNRIAGIAPRSSLIVTDEPMSSETGKGTEFVVLLSGEPQGGIKRRRRSPGSDFRYAYPRSQPFGRSPFGNPFFNW</sequence>
<feature type="domain" description="L,D-TPase catalytic" evidence="10">
    <location>
        <begin position="58"/>
        <end position="167"/>
    </location>
</feature>
<dbReference type="InterPro" id="IPR005490">
    <property type="entry name" value="LD_TPept_cat_dom"/>
</dbReference>
<protein>
    <recommendedName>
        <fullName evidence="10">L,D-TPase catalytic domain-containing protein</fullName>
    </recommendedName>
</protein>
<dbReference type="EMBL" id="JAZHRV010000001">
    <property type="protein sequence ID" value="MEH2558651.1"/>
    <property type="molecule type" value="Genomic_DNA"/>
</dbReference>
<evidence type="ECO:0000256" key="4">
    <source>
        <dbReference type="ARBA" id="ARBA00022960"/>
    </source>
</evidence>
<dbReference type="InterPro" id="IPR038063">
    <property type="entry name" value="Transpep_catalytic_dom"/>
</dbReference>
<reference evidence="11 12" key="1">
    <citation type="submission" date="2024-02" db="EMBL/GenBank/DDBJ databases">
        <title>Adaptive strategies in a cosmopolitan and abundant soil bacterium.</title>
        <authorList>
            <person name="Carini P."/>
        </authorList>
    </citation>
    <scope>NUCLEOTIDE SEQUENCE [LARGE SCALE GENOMIC DNA]</scope>
    <source>
        <strain evidence="11 12">AZCC 1608</strain>
    </source>
</reference>
<evidence type="ECO:0000313" key="11">
    <source>
        <dbReference type="EMBL" id="MEH2558651.1"/>
    </source>
</evidence>
<proteinExistence type="inferred from homology"/>
<name>A0ABU8BKP8_9BRAD</name>
<evidence type="ECO:0000256" key="3">
    <source>
        <dbReference type="ARBA" id="ARBA00022679"/>
    </source>
</evidence>
<gene>
    <name evidence="11" type="ORF">V1286_006180</name>
</gene>
<dbReference type="CDD" id="cd16913">
    <property type="entry name" value="YkuD_like"/>
    <property type="match status" value="1"/>
</dbReference>
<evidence type="ECO:0000256" key="7">
    <source>
        <dbReference type="PROSITE-ProRule" id="PRU01373"/>
    </source>
</evidence>
<evidence type="ECO:0000256" key="6">
    <source>
        <dbReference type="ARBA" id="ARBA00023316"/>
    </source>
</evidence>
<feature type="region of interest" description="Disordered" evidence="9">
    <location>
        <begin position="382"/>
        <end position="414"/>
    </location>
</feature>
<keyword evidence="8" id="KW-0175">Coiled coil</keyword>
<dbReference type="NCBIfam" id="NF004785">
    <property type="entry name" value="PRK06132.1-2"/>
    <property type="match status" value="1"/>
</dbReference>
<comment type="caution">
    <text evidence="11">The sequence shown here is derived from an EMBL/GenBank/DDBJ whole genome shotgun (WGS) entry which is preliminary data.</text>
</comment>
<feature type="active site" description="Nucleophile" evidence="7">
    <location>
        <position position="143"/>
    </location>
</feature>
<dbReference type="SUPFAM" id="SSF141523">
    <property type="entry name" value="L,D-transpeptidase catalytic domain-like"/>
    <property type="match status" value="1"/>
</dbReference>
<accession>A0ABU8BKP8</accession>
<dbReference type="Proteomes" id="UP001364224">
    <property type="component" value="Unassembled WGS sequence"/>
</dbReference>
<evidence type="ECO:0000256" key="9">
    <source>
        <dbReference type="SAM" id="MobiDB-lite"/>
    </source>
</evidence>
<feature type="region of interest" description="Disordered" evidence="9">
    <location>
        <begin position="464"/>
        <end position="488"/>
    </location>
</feature>
<evidence type="ECO:0000256" key="2">
    <source>
        <dbReference type="ARBA" id="ARBA00005992"/>
    </source>
</evidence>
<dbReference type="PANTHER" id="PTHR30582">
    <property type="entry name" value="L,D-TRANSPEPTIDASE"/>
    <property type="match status" value="1"/>
</dbReference>
<dbReference type="Pfam" id="PF03734">
    <property type="entry name" value="YkuD"/>
    <property type="match status" value="1"/>
</dbReference>
<dbReference type="PIRSF" id="PIRSF029342">
    <property type="entry name" value="UCP029342_ErfK/YbiS/YcfS/YnhG"/>
    <property type="match status" value="1"/>
</dbReference>
<organism evidence="11 12">
    <name type="scientific">Bradyrhizobium algeriense</name>
    <dbReference type="NCBI Taxonomy" id="634784"/>
    <lineage>
        <taxon>Bacteria</taxon>
        <taxon>Pseudomonadati</taxon>
        <taxon>Pseudomonadota</taxon>
        <taxon>Alphaproteobacteria</taxon>
        <taxon>Hyphomicrobiales</taxon>
        <taxon>Nitrobacteraceae</taxon>
        <taxon>Bradyrhizobium</taxon>
    </lineage>
</organism>
<keyword evidence="6 7" id="KW-0961">Cell wall biogenesis/degradation</keyword>
<evidence type="ECO:0000313" key="12">
    <source>
        <dbReference type="Proteomes" id="UP001364224"/>
    </source>
</evidence>
<evidence type="ECO:0000256" key="8">
    <source>
        <dbReference type="SAM" id="Coils"/>
    </source>
</evidence>
<comment type="similarity">
    <text evidence="2">Belongs to the YkuD family.</text>
</comment>
<keyword evidence="3" id="KW-0808">Transferase</keyword>
<keyword evidence="5 7" id="KW-0573">Peptidoglycan synthesis</keyword>
<dbReference type="InterPro" id="IPR050979">
    <property type="entry name" value="LD-transpeptidase"/>
</dbReference>
<comment type="pathway">
    <text evidence="1 7">Cell wall biogenesis; peptidoglycan biosynthesis.</text>
</comment>
<evidence type="ECO:0000256" key="1">
    <source>
        <dbReference type="ARBA" id="ARBA00004752"/>
    </source>
</evidence>